<dbReference type="Gene3D" id="3.30.300.30">
    <property type="match status" value="1"/>
</dbReference>
<dbReference type="OrthoDB" id="5484550at2"/>
<dbReference type="CDD" id="cd05913">
    <property type="entry name" value="PaaK"/>
    <property type="match status" value="1"/>
</dbReference>
<dbReference type="InterPro" id="IPR011880">
    <property type="entry name" value="PA_CoA_ligase"/>
</dbReference>
<comment type="similarity">
    <text evidence="5 9">Belongs to the phenylacetyl-CoA ligase family.</text>
</comment>
<evidence type="ECO:0000256" key="1">
    <source>
        <dbReference type="ARBA" id="ARBA00011245"/>
    </source>
</evidence>
<evidence type="ECO:0000256" key="7">
    <source>
        <dbReference type="ARBA" id="ARBA00068695"/>
    </source>
</evidence>
<dbReference type="Pfam" id="PF14535">
    <property type="entry name" value="AMP-binding_C_2"/>
    <property type="match status" value="1"/>
</dbReference>
<evidence type="ECO:0000313" key="13">
    <source>
        <dbReference type="Proteomes" id="UP000008561"/>
    </source>
</evidence>
<dbReference type="InterPro" id="IPR045851">
    <property type="entry name" value="AMP-bd_C_sf"/>
</dbReference>
<keyword evidence="13" id="KW-1185">Reference proteome</keyword>
<dbReference type="eggNOG" id="COG1541">
    <property type="taxonomic scope" value="Bacteria"/>
</dbReference>
<dbReference type="SUPFAM" id="SSF56801">
    <property type="entry name" value="Acetyl-CoA synthetase-like"/>
    <property type="match status" value="1"/>
</dbReference>
<evidence type="ECO:0000256" key="8">
    <source>
        <dbReference type="ARBA" id="ARBA00075111"/>
    </source>
</evidence>
<comment type="subunit">
    <text evidence="1">Monomer.</text>
</comment>
<feature type="domain" description="AMP-dependent ligase C-terminal" evidence="11">
    <location>
        <begin position="338"/>
        <end position="419"/>
    </location>
</feature>
<evidence type="ECO:0000259" key="10">
    <source>
        <dbReference type="Pfam" id="PF00501"/>
    </source>
</evidence>
<dbReference type="RefSeq" id="WP_012174266.1">
    <property type="nucleotide sequence ID" value="NC_009943.1"/>
</dbReference>
<sequence length="431" mass="48755">MSNFWDQQNECMDREAIRQVQLERLQATLNRVYKNVRHYRQAFREIDFVPDDLTDLDHLTRLPLTTRAILRENYPYDMFAVPLREVVRLHAPALTMDKPQVVGFTANDLKNWGMLMARGLSSVGVNNEDVVQVALVPGKLIGPFGLQLGTEQIGASVIPMSVGRLASQSKVMRDFRATAFVSTPTFAMRLIDEMEHQNISVMDLSLKYGIFGSEPWSEATRTELESALRITATDVYGLKEVFGPGLAWECPAKNGLHLFEDHFIPEIIDPQTAKPLPPGSEGELVITTLTKEAYPLIRFRTGDLARIDDIPCSCGRTHCRISRIFKRCDGAIVMRGGSIVPEQVGALLAAENGHIPDYQLLVENRGGQDHLTVLIRISDNIFFDEMGKQRTYMERLHRLVNEFLGWEATIRMVEQGAFDPADRVRDERNLQ</sequence>
<organism evidence="12 13">
    <name type="scientific">Desulfosudis oleivorans (strain DSM 6200 / JCM 39069 / Hxd3)</name>
    <name type="common">Desulfococcus oleovorans</name>
    <dbReference type="NCBI Taxonomy" id="96561"/>
    <lineage>
        <taxon>Bacteria</taxon>
        <taxon>Pseudomonadati</taxon>
        <taxon>Thermodesulfobacteriota</taxon>
        <taxon>Desulfobacteria</taxon>
        <taxon>Desulfobacterales</taxon>
        <taxon>Desulfosudaceae</taxon>
        <taxon>Desulfosudis</taxon>
    </lineage>
</organism>
<dbReference type="GO" id="GO:0000166">
    <property type="term" value="F:nucleotide binding"/>
    <property type="evidence" value="ECO:0007669"/>
    <property type="project" value="UniProtKB-KW"/>
</dbReference>
<dbReference type="KEGG" id="dol:Dole_0838"/>
<dbReference type="InterPro" id="IPR028154">
    <property type="entry name" value="AMP-dep_Lig_C"/>
</dbReference>
<dbReference type="InterPro" id="IPR000873">
    <property type="entry name" value="AMP-dep_synth/lig_dom"/>
</dbReference>
<reference evidence="12 13" key="1">
    <citation type="submission" date="2007-10" db="EMBL/GenBank/DDBJ databases">
        <title>Complete sequence of Desulfococcus oleovorans Hxd3.</title>
        <authorList>
            <consortium name="US DOE Joint Genome Institute"/>
            <person name="Copeland A."/>
            <person name="Lucas S."/>
            <person name="Lapidus A."/>
            <person name="Barry K."/>
            <person name="Glavina del Rio T."/>
            <person name="Dalin E."/>
            <person name="Tice H."/>
            <person name="Pitluck S."/>
            <person name="Kiss H."/>
            <person name="Brettin T."/>
            <person name="Bruce D."/>
            <person name="Detter J.C."/>
            <person name="Han C."/>
            <person name="Schmutz J."/>
            <person name="Larimer F."/>
            <person name="Land M."/>
            <person name="Hauser L."/>
            <person name="Kyrpides N."/>
            <person name="Kim E."/>
            <person name="Wawrik B."/>
            <person name="Richardson P."/>
        </authorList>
    </citation>
    <scope>NUCLEOTIDE SEQUENCE [LARGE SCALE GENOMIC DNA]</scope>
    <source>
        <strain evidence="13">DSM 6200 / JCM 39069 / Hxd3</strain>
    </source>
</reference>
<evidence type="ECO:0000256" key="4">
    <source>
        <dbReference type="ARBA" id="ARBA00060591"/>
    </source>
</evidence>
<dbReference type="PIRSF" id="PIRSF006444">
    <property type="entry name" value="PaaK"/>
    <property type="match status" value="1"/>
</dbReference>
<dbReference type="UniPathway" id="UPA00930"/>
<proteinExistence type="inferred from homology"/>
<dbReference type="EC" id="6.2.1.30" evidence="6 9"/>
<dbReference type="HOGENOM" id="CLU_035301_1_1_7"/>
<dbReference type="AlphaFoldDB" id="A8ZVT9"/>
<evidence type="ECO:0000256" key="5">
    <source>
        <dbReference type="ARBA" id="ARBA00061566"/>
    </source>
</evidence>
<keyword evidence="3 9" id="KW-0547">Nucleotide-binding</keyword>
<dbReference type="PANTHER" id="PTHR43439">
    <property type="entry name" value="PHENYLACETATE-COENZYME A LIGASE"/>
    <property type="match status" value="1"/>
</dbReference>
<evidence type="ECO:0000256" key="9">
    <source>
        <dbReference type="PIRNR" id="PIRNR006444"/>
    </source>
</evidence>
<dbReference type="GO" id="GO:0010124">
    <property type="term" value="P:phenylacetate catabolic process"/>
    <property type="evidence" value="ECO:0007669"/>
    <property type="project" value="UniProtKB-UniRule"/>
</dbReference>
<evidence type="ECO:0000256" key="3">
    <source>
        <dbReference type="ARBA" id="ARBA00022741"/>
    </source>
</evidence>
<comment type="catalytic activity">
    <reaction evidence="9">
        <text>2-phenylacetate + ATP + CoA = phenylacetyl-CoA + AMP + diphosphate</text>
        <dbReference type="Rhea" id="RHEA:20956"/>
        <dbReference type="ChEBI" id="CHEBI:18401"/>
        <dbReference type="ChEBI" id="CHEBI:30616"/>
        <dbReference type="ChEBI" id="CHEBI:33019"/>
        <dbReference type="ChEBI" id="CHEBI:57287"/>
        <dbReference type="ChEBI" id="CHEBI:57390"/>
        <dbReference type="ChEBI" id="CHEBI:456215"/>
        <dbReference type="EC" id="6.2.1.30"/>
    </reaction>
</comment>
<dbReference type="Pfam" id="PF00501">
    <property type="entry name" value="AMP-binding"/>
    <property type="match status" value="1"/>
</dbReference>
<dbReference type="PANTHER" id="PTHR43439:SF1">
    <property type="entry name" value="PHENYLACETATE-COENZYME A LIGASE"/>
    <property type="match status" value="1"/>
</dbReference>
<keyword evidence="2 9" id="KW-0436">Ligase</keyword>
<dbReference type="STRING" id="96561.Dole_0838"/>
<protein>
    <recommendedName>
        <fullName evidence="7 9">Phenylacetate-coenzyme A ligase</fullName>
        <ecNumber evidence="6 9">6.2.1.30</ecNumber>
    </recommendedName>
    <alternativeName>
        <fullName evidence="8 9">Phenylacetyl-CoA ligase</fullName>
    </alternativeName>
</protein>
<dbReference type="GO" id="GO:0047475">
    <property type="term" value="F:phenylacetate-CoA ligase activity"/>
    <property type="evidence" value="ECO:0007669"/>
    <property type="project" value="UniProtKB-EC"/>
</dbReference>
<dbReference type="FunFam" id="3.40.50.12780:FF:000016">
    <property type="entry name" value="Phenylacetate-coenzyme A ligase"/>
    <property type="match status" value="1"/>
</dbReference>
<feature type="domain" description="AMP-dependent synthetase/ligase" evidence="10">
    <location>
        <begin position="154"/>
        <end position="287"/>
    </location>
</feature>
<dbReference type="EMBL" id="CP000859">
    <property type="protein sequence ID" value="ABW66648.1"/>
    <property type="molecule type" value="Genomic_DNA"/>
</dbReference>
<evidence type="ECO:0000313" key="12">
    <source>
        <dbReference type="EMBL" id="ABW66648.1"/>
    </source>
</evidence>
<dbReference type="InterPro" id="IPR051414">
    <property type="entry name" value="Adenylate-forming_Reductase"/>
</dbReference>
<comment type="function">
    <text evidence="9">Catalyzes the activation of phenylacetic acid (PA) to phenylacetyl-CoA (PA-CoA).</text>
</comment>
<dbReference type="Gene3D" id="3.40.50.12780">
    <property type="entry name" value="N-terminal domain of ligase-like"/>
    <property type="match status" value="1"/>
</dbReference>
<dbReference type="InterPro" id="IPR042099">
    <property type="entry name" value="ANL_N_sf"/>
</dbReference>
<comment type="pathway">
    <text evidence="4 9">Aromatic compound metabolism; phenylacetate degradation.</text>
</comment>
<gene>
    <name evidence="12" type="ordered locus">Dole_0838</name>
</gene>
<evidence type="ECO:0000256" key="6">
    <source>
        <dbReference type="ARBA" id="ARBA00066629"/>
    </source>
</evidence>
<evidence type="ECO:0000256" key="2">
    <source>
        <dbReference type="ARBA" id="ARBA00022598"/>
    </source>
</evidence>
<evidence type="ECO:0000259" key="11">
    <source>
        <dbReference type="Pfam" id="PF14535"/>
    </source>
</evidence>
<dbReference type="Proteomes" id="UP000008561">
    <property type="component" value="Chromosome"/>
</dbReference>
<accession>A8ZVT9</accession>
<name>A8ZVT9_DESOH</name>